<accession>A0A1N7QJW2</accession>
<reference evidence="1 2" key="1">
    <citation type="submission" date="2017-01" db="EMBL/GenBank/DDBJ databases">
        <authorList>
            <person name="Mah S.A."/>
            <person name="Swanson W.J."/>
            <person name="Moy G.W."/>
            <person name="Vacquier V.D."/>
        </authorList>
    </citation>
    <scope>NUCLEOTIDE SEQUENCE [LARGE SCALE GENOMIC DNA]</scope>
    <source>
        <strain evidence="1 2">DSM 26375</strain>
    </source>
</reference>
<dbReference type="AlphaFoldDB" id="A0A1N7QJW2"/>
<keyword evidence="2" id="KW-1185">Reference proteome</keyword>
<dbReference type="EMBL" id="FTOT01000013">
    <property type="protein sequence ID" value="SIT23155.1"/>
    <property type="molecule type" value="Genomic_DNA"/>
</dbReference>
<evidence type="ECO:0000313" key="1">
    <source>
        <dbReference type="EMBL" id="SIT23155.1"/>
    </source>
</evidence>
<name>A0A1N7QJW2_9RHOB</name>
<dbReference type="Proteomes" id="UP000186141">
    <property type="component" value="Unassembled WGS sequence"/>
</dbReference>
<proteinExistence type="predicted"/>
<dbReference type="STRING" id="1086013.SAMN05421774_11350"/>
<organism evidence="1 2">
    <name type="scientific">Gemmobacter megaterium</name>
    <dbReference type="NCBI Taxonomy" id="1086013"/>
    <lineage>
        <taxon>Bacteria</taxon>
        <taxon>Pseudomonadati</taxon>
        <taxon>Pseudomonadota</taxon>
        <taxon>Alphaproteobacteria</taxon>
        <taxon>Rhodobacterales</taxon>
        <taxon>Paracoccaceae</taxon>
        <taxon>Gemmobacter</taxon>
    </lineage>
</organism>
<protein>
    <recommendedName>
        <fullName evidence="3">YtkA-like</fullName>
    </recommendedName>
</protein>
<gene>
    <name evidence="1" type="ORF">SAMN05421774_11350</name>
</gene>
<evidence type="ECO:0008006" key="3">
    <source>
        <dbReference type="Google" id="ProtNLM"/>
    </source>
</evidence>
<sequence length="153" mass="16574">MTWSASEPRSSYFRTMRTLRVALLAIPLALVAATVAAFLVFGLSGEREPGSTGSARAVDVAGGRLLVAVEDGQAYAFEITVRFESDEGSNDATLIQPSVSMTMVGHDMGRTPVQMLRRSDGSWRGAGTFSMGGRWRFQIAFDGEIVRLDHTAR</sequence>
<evidence type="ECO:0000313" key="2">
    <source>
        <dbReference type="Proteomes" id="UP000186141"/>
    </source>
</evidence>